<protein>
    <recommendedName>
        <fullName evidence="4">Mycolyltransferase</fullName>
    </recommendedName>
</protein>
<evidence type="ECO:0000313" key="2">
    <source>
        <dbReference type="EMBL" id="GGN93759.1"/>
    </source>
</evidence>
<keyword evidence="3" id="KW-1185">Reference proteome</keyword>
<comment type="caution">
    <text evidence="2">The sequence shown here is derived from an EMBL/GenBank/DDBJ whole genome shotgun (WGS) entry which is preliminary data.</text>
</comment>
<dbReference type="InterPro" id="IPR000801">
    <property type="entry name" value="Esterase-like"/>
</dbReference>
<evidence type="ECO:0000256" key="1">
    <source>
        <dbReference type="SAM" id="SignalP"/>
    </source>
</evidence>
<feature type="signal peptide" evidence="1">
    <location>
        <begin position="1"/>
        <end position="36"/>
    </location>
</feature>
<organism evidence="2 3">
    <name type="scientific">Nocardia rhizosphaerihabitans</name>
    <dbReference type="NCBI Taxonomy" id="1691570"/>
    <lineage>
        <taxon>Bacteria</taxon>
        <taxon>Bacillati</taxon>
        <taxon>Actinomycetota</taxon>
        <taxon>Actinomycetes</taxon>
        <taxon>Mycobacteriales</taxon>
        <taxon>Nocardiaceae</taxon>
        <taxon>Nocardia</taxon>
    </lineage>
</organism>
<dbReference type="PANTHER" id="PTHR48098:SF1">
    <property type="entry name" value="DIACYLGLYCEROL ACYLTRANSFERASE_MYCOLYLTRANSFERASE AG85A"/>
    <property type="match status" value="1"/>
</dbReference>
<dbReference type="Proteomes" id="UP000658127">
    <property type="component" value="Unassembled WGS sequence"/>
</dbReference>
<dbReference type="PANTHER" id="PTHR48098">
    <property type="entry name" value="ENTEROCHELIN ESTERASE-RELATED"/>
    <property type="match status" value="1"/>
</dbReference>
<dbReference type="SUPFAM" id="SSF53474">
    <property type="entry name" value="alpha/beta-Hydrolases"/>
    <property type="match status" value="1"/>
</dbReference>
<proteinExistence type="predicted"/>
<gene>
    <name evidence="2" type="ORF">GCM10011610_56010</name>
</gene>
<dbReference type="InterPro" id="IPR029058">
    <property type="entry name" value="AB_hydrolase_fold"/>
</dbReference>
<reference evidence="3" key="1">
    <citation type="journal article" date="2019" name="Int. J. Syst. Evol. Microbiol.">
        <title>The Global Catalogue of Microorganisms (GCM) 10K type strain sequencing project: providing services to taxonomists for standard genome sequencing and annotation.</title>
        <authorList>
            <consortium name="The Broad Institute Genomics Platform"/>
            <consortium name="The Broad Institute Genome Sequencing Center for Infectious Disease"/>
            <person name="Wu L."/>
            <person name="Ma J."/>
        </authorList>
    </citation>
    <scope>NUCLEOTIDE SEQUENCE [LARGE SCALE GENOMIC DNA]</scope>
    <source>
        <strain evidence="3">CGMCC 4.7329</strain>
    </source>
</reference>
<sequence length="332" mass="35470">MTAAPSRFTAMHRQILGAVAALGIFASLLAPGPAHAVTATIDHRVARNDTWEQIYVYSPSMGRVVGLDVLHPRGSARRPTLYLLDGTGARDDQAQSTWTMRTDAPAFFADKNVNVVMPIGGGGTFYTDWLEDDDALGHNRWEQFLTRELPPLVNRELSGNGVNAVAGLSMGGHAAATLAFRSPGLYRAVGVFSGCLLTGGVGQPMVRAAVHHRGGNPDKMWGGSLAPGWAAHDPTKHLGALRNTALYMSVGNGSQGPADVDFDPSFSYPLDLAGAISLEEGALACTRTVEGLMRVAGLRPTVRYAVFGTHSWPYWQQALHDSWPTLRTGLGI</sequence>
<dbReference type="Pfam" id="PF00756">
    <property type="entry name" value="Esterase"/>
    <property type="match status" value="1"/>
</dbReference>
<dbReference type="Gene3D" id="3.40.50.1820">
    <property type="entry name" value="alpha/beta hydrolase"/>
    <property type="match status" value="1"/>
</dbReference>
<evidence type="ECO:0008006" key="4">
    <source>
        <dbReference type="Google" id="ProtNLM"/>
    </source>
</evidence>
<dbReference type="EMBL" id="BMNE01000007">
    <property type="protein sequence ID" value="GGN93759.1"/>
    <property type="molecule type" value="Genomic_DNA"/>
</dbReference>
<keyword evidence="1" id="KW-0732">Signal</keyword>
<accession>A0ABQ2KVF4</accession>
<feature type="chain" id="PRO_5047242578" description="Mycolyltransferase" evidence="1">
    <location>
        <begin position="37"/>
        <end position="332"/>
    </location>
</feature>
<dbReference type="RefSeq" id="WP_189033463.1">
    <property type="nucleotide sequence ID" value="NZ_BMNE01000007.1"/>
</dbReference>
<evidence type="ECO:0000313" key="3">
    <source>
        <dbReference type="Proteomes" id="UP000658127"/>
    </source>
</evidence>
<name>A0ABQ2KVF4_9NOCA</name>
<dbReference type="InterPro" id="IPR050583">
    <property type="entry name" value="Mycobacterial_A85_antigen"/>
</dbReference>